<name>A0A2D0NF75_FLAN2</name>
<dbReference type="Proteomes" id="UP000223913">
    <property type="component" value="Unassembled WGS sequence"/>
</dbReference>
<dbReference type="SUPFAM" id="SSF49384">
    <property type="entry name" value="Carbohydrate-binding domain"/>
    <property type="match status" value="2"/>
</dbReference>
<dbReference type="InterPro" id="IPR018247">
    <property type="entry name" value="EF_Hand_1_Ca_BS"/>
</dbReference>
<protein>
    <recommendedName>
        <fullName evidence="2">Cohesin domain-containing protein</fullName>
    </recommendedName>
</protein>
<dbReference type="InterPro" id="IPR026444">
    <property type="entry name" value="Secre_tail"/>
</dbReference>
<feature type="signal peptide" evidence="1">
    <location>
        <begin position="1"/>
        <end position="22"/>
    </location>
</feature>
<dbReference type="InterPro" id="IPR025667">
    <property type="entry name" value="SprB_repeat"/>
</dbReference>
<dbReference type="InterPro" id="IPR002102">
    <property type="entry name" value="Cohesin_dom"/>
</dbReference>
<accession>A0A2D0NF75</accession>
<keyword evidence="4" id="KW-1185">Reference proteome</keyword>
<dbReference type="PROSITE" id="PS00018">
    <property type="entry name" value="EF_HAND_1"/>
    <property type="match status" value="1"/>
</dbReference>
<dbReference type="GO" id="GO:0000272">
    <property type="term" value="P:polysaccharide catabolic process"/>
    <property type="evidence" value="ECO:0007669"/>
    <property type="project" value="InterPro"/>
</dbReference>
<evidence type="ECO:0000313" key="4">
    <source>
        <dbReference type="Proteomes" id="UP000223913"/>
    </source>
</evidence>
<evidence type="ECO:0000259" key="2">
    <source>
        <dbReference type="Pfam" id="PF00963"/>
    </source>
</evidence>
<evidence type="ECO:0000256" key="1">
    <source>
        <dbReference type="SAM" id="SignalP"/>
    </source>
</evidence>
<sequence length="1150" mass="124421">MKRLYFTLCFLLTLSGFTSLQAQSDCLALKVEHTTATAGETVCADVMVENFTSMLGMQFSMRWDPQVLSVTGVNNMNLSDLSQTNFSFPATAPQYPDRLRVVWFDQSTNSVDVPDNTVIFSVCFDVVGEVGTSSPILFDDTPTDIEFAARIGGEIDTKAARLHSGSVSVGFPAPVVPQIDIESCPVADVCSEVPPPGLSPIVSMGTPPYNYAWTGPNLFSSSELEISELVPGNYLLQVQDANLATSSVLFHVNDQSHTKLVFSDVLVNHPNDCQENSDGSISFTMRNGSGSYSYSWNDGSESRDRSGLGGGIYTVTATDMLLGCSVVRSFTLVPENDDQLFQFADITDVSCGTTNTGAIRLVIGGEFEGTTVSWNTGATGPEITGLATGNYSATVTNSGGCTFEWSGKVEVSDEVEFTGEVGYTDCEQSSGFINLNMPGDPSDFTYAWSTGEQTQNLSGLSFGAYRVTVTNTASGCTGYRHFYIKDEAFLTGSNWECTVVDEQTVFAKVYTVVWGGGTPPYTFNWSNGDSMTDELIGFTTISLPGTVIVTITDSKGCVTVAEPVTPDCTGGSESSFSTASSYNCIEDENGQQSQAEITYRVWNGGTPPYTFAWSNGLTETADQQSTIIAPADAIQSYTVTVTDQFGQTHISKKIIPVCQIDGTPLHMDIGDATVDAPGESVCVPITVENFTGIAGLQFTISWDPSQLVIDDITSDLLPNFGTHNYNLGNYASGNYPGTATFSWIDVNTQGVDLPDNSPMLEVCFTSIGDAPQTEVILSNHPTIIEASTITSQVIPVVTSGGTISIQNGISKNVWPGDTDNNGLVDHFDLLNIGLAFGENGYPRPDGNLNWEAQFGVPWNQQTPNTQTDYRHIDTDGNGTINAIDTLALALNYRLFNENWDGEDGYTQRETLPESARTTGTPIFVDTYAVQEGDMPVFNILLGDEASSESTVYGLAFSINYDPLAIVPGSLQLSFDNSWIGQEEQDMLTFYRVDTQAHRIHVAMTRTDGVDITGKGAIAQLLVTIEDVIFRSDNYDIPISIENARLITAAEEAVPVAERSSVITVSTTGTIDPALDQQIRVYPVPARDVLFLKTPQIHIESIELYDLEGRRLQRWTGSPDRLPLTDLPQGTYALRLITAQGVAVRRVVLLH</sequence>
<dbReference type="OrthoDB" id="1488934at2"/>
<dbReference type="Pfam" id="PF13573">
    <property type="entry name" value="SprB"/>
    <property type="match status" value="1"/>
</dbReference>
<gene>
    <name evidence="3" type="ORF">CRP01_07450</name>
</gene>
<dbReference type="AlphaFoldDB" id="A0A2D0NF75"/>
<dbReference type="CDD" id="cd08547">
    <property type="entry name" value="Type_II_cohesin"/>
    <property type="match status" value="2"/>
</dbReference>
<dbReference type="GO" id="GO:0030246">
    <property type="term" value="F:carbohydrate binding"/>
    <property type="evidence" value="ECO:0007669"/>
    <property type="project" value="InterPro"/>
</dbReference>
<dbReference type="Gene3D" id="2.60.40.680">
    <property type="match status" value="3"/>
</dbReference>
<feature type="domain" description="Cohesin" evidence="2">
    <location>
        <begin position="667"/>
        <end position="802"/>
    </location>
</feature>
<proteinExistence type="predicted"/>
<dbReference type="EMBL" id="PDUD01000011">
    <property type="protein sequence ID" value="PHN07058.1"/>
    <property type="molecule type" value="Genomic_DNA"/>
</dbReference>
<organism evidence="3 4">
    <name type="scientific">Flavilitoribacter nigricans (strain ATCC 23147 / DSM 23189 / NBRC 102662 / NCIMB 1420 / SS-2)</name>
    <name type="common">Lewinella nigricans</name>
    <dbReference type="NCBI Taxonomy" id="1122177"/>
    <lineage>
        <taxon>Bacteria</taxon>
        <taxon>Pseudomonadati</taxon>
        <taxon>Bacteroidota</taxon>
        <taxon>Saprospiria</taxon>
        <taxon>Saprospirales</taxon>
        <taxon>Lewinellaceae</taxon>
        <taxon>Flavilitoribacter</taxon>
    </lineage>
</organism>
<feature type="domain" description="Cohesin" evidence="2">
    <location>
        <begin position="28"/>
        <end position="143"/>
    </location>
</feature>
<dbReference type="RefSeq" id="WP_099149394.1">
    <property type="nucleotide sequence ID" value="NZ_PDUD01000011.1"/>
</dbReference>
<feature type="chain" id="PRO_5012067581" description="Cohesin domain-containing protein" evidence="1">
    <location>
        <begin position="23"/>
        <end position="1150"/>
    </location>
</feature>
<comment type="caution">
    <text evidence="3">The sequence shown here is derived from an EMBL/GenBank/DDBJ whole genome shotgun (WGS) entry which is preliminary data.</text>
</comment>
<dbReference type="InterPro" id="IPR008965">
    <property type="entry name" value="CBM2/CBM3_carb-bd_dom_sf"/>
</dbReference>
<evidence type="ECO:0000313" key="3">
    <source>
        <dbReference type="EMBL" id="PHN07058.1"/>
    </source>
</evidence>
<reference evidence="3 4" key="1">
    <citation type="submission" date="2017-10" db="EMBL/GenBank/DDBJ databases">
        <title>The draft genome sequence of Lewinella nigricans NBRC 102662.</title>
        <authorList>
            <person name="Wang K."/>
        </authorList>
    </citation>
    <scope>NUCLEOTIDE SEQUENCE [LARGE SCALE GENOMIC DNA]</scope>
    <source>
        <strain evidence="3 4">NBRC 102662</strain>
    </source>
</reference>
<keyword evidence="1" id="KW-0732">Signal</keyword>
<dbReference type="Pfam" id="PF00963">
    <property type="entry name" value="Cohesin"/>
    <property type="match status" value="2"/>
</dbReference>
<dbReference type="NCBIfam" id="TIGR04183">
    <property type="entry name" value="Por_Secre_tail"/>
    <property type="match status" value="1"/>
</dbReference>